<dbReference type="GO" id="GO:0016616">
    <property type="term" value="F:oxidoreductase activity, acting on the CH-OH group of donors, NAD or NADP as acceptor"/>
    <property type="evidence" value="ECO:0007669"/>
    <property type="project" value="TreeGrafter"/>
</dbReference>
<organism evidence="3 4">
    <name type="scientific">Streptomyces mimosae</name>
    <dbReference type="NCBI Taxonomy" id="2586635"/>
    <lineage>
        <taxon>Bacteria</taxon>
        <taxon>Bacillati</taxon>
        <taxon>Actinomycetota</taxon>
        <taxon>Actinomycetes</taxon>
        <taxon>Kitasatosporales</taxon>
        <taxon>Streptomycetaceae</taxon>
        <taxon>Streptomyces</taxon>
    </lineage>
</organism>
<comment type="similarity">
    <text evidence="1">Belongs to the short-chain dehydrogenases/reductases (SDR) family.</text>
</comment>
<accession>A0A5N6AQK0</accession>
<dbReference type="InterPro" id="IPR036291">
    <property type="entry name" value="NAD(P)-bd_dom_sf"/>
</dbReference>
<evidence type="ECO:0000313" key="3">
    <source>
        <dbReference type="EMBL" id="KAB8170961.1"/>
    </source>
</evidence>
<dbReference type="CDD" id="cd05233">
    <property type="entry name" value="SDR_c"/>
    <property type="match status" value="1"/>
</dbReference>
<dbReference type="GO" id="GO:0006633">
    <property type="term" value="P:fatty acid biosynthetic process"/>
    <property type="evidence" value="ECO:0007669"/>
    <property type="project" value="TreeGrafter"/>
</dbReference>
<proteinExistence type="inferred from homology"/>
<evidence type="ECO:0000256" key="2">
    <source>
        <dbReference type="ARBA" id="ARBA00023002"/>
    </source>
</evidence>
<dbReference type="PANTHER" id="PTHR42760">
    <property type="entry name" value="SHORT-CHAIN DEHYDROGENASES/REDUCTASES FAMILY MEMBER"/>
    <property type="match status" value="1"/>
</dbReference>
<name>A0A5N6AQK0_9ACTN</name>
<dbReference type="FunFam" id="3.40.50.720:FF:000173">
    <property type="entry name" value="3-oxoacyl-[acyl-carrier protein] reductase"/>
    <property type="match status" value="1"/>
</dbReference>
<comment type="caution">
    <text evidence="3">The sequence shown here is derived from an EMBL/GenBank/DDBJ whole genome shotgun (WGS) entry which is preliminary data.</text>
</comment>
<dbReference type="InterPro" id="IPR020904">
    <property type="entry name" value="Sc_DH/Rdtase_CS"/>
</dbReference>
<dbReference type="AlphaFoldDB" id="A0A5N6AQK0"/>
<gene>
    <name evidence="3" type="ORF">FH607_001040</name>
</gene>
<dbReference type="RefSeq" id="WP_139665648.1">
    <property type="nucleotide sequence ID" value="NZ_VDLY02000001.1"/>
</dbReference>
<dbReference type="PROSITE" id="PS00061">
    <property type="entry name" value="ADH_SHORT"/>
    <property type="match status" value="1"/>
</dbReference>
<keyword evidence="4" id="KW-1185">Reference proteome</keyword>
<dbReference type="GO" id="GO:0048038">
    <property type="term" value="F:quinone binding"/>
    <property type="evidence" value="ECO:0007669"/>
    <property type="project" value="TreeGrafter"/>
</dbReference>
<reference evidence="3" key="1">
    <citation type="submission" date="2019-10" db="EMBL/GenBank/DDBJ databases">
        <title>Nonomuraea sp. nov., isolated from Phyllanthus amarus.</title>
        <authorList>
            <person name="Klykleung N."/>
            <person name="Tanasupawat S."/>
        </authorList>
    </citation>
    <scope>NUCLEOTIDE SEQUENCE [LARGE SCALE GENOMIC DNA]</scope>
    <source>
        <strain evidence="3">3MP-10</strain>
    </source>
</reference>
<evidence type="ECO:0000313" key="4">
    <source>
        <dbReference type="Proteomes" id="UP000314251"/>
    </source>
</evidence>
<dbReference type="Proteomes" id="UP000314251">
    <property type="component" value="Unassembled WGS sequence"/>
</dbReference>
<dbReference type="PRINTS" id="PR00081">
    <property type="entry name" value="GDHRDH"/>
</dbReference>
<dbReference type="EMBL" id="VDLY02000001">
    <property type="protein sequence ID" value="KAB8170961.1"/>
    <property type="molecule type" value="Genomic_DNA"/>
</dbReference>
<keyword evidence="2" id="KW-0560">Oxidoreductase</keyword>
<dbReference type="InterPro" id="IPR002347">
    <property type="entry name" value="SDR_fam"/>
</dbReference>
<dbReference type="SUPFAM" id="SSF51735">
    <property type="entry name" value="NAD(P)-binding Rossmann-fold domains"/>
    <property type="match status" value="1"/>
</dbReference>
<dbReference type="OrthoDB" id="9793325at2"/>
<sequence>MSGAGGPAGQRVAVVGAGAGIGAATAALLAARGAEVCCVDRDGAAAEAVAAAAREAGGLASAARADVTEPASLAAAFDAAAGGPGGQLHAVVNCAGVQGPLGRRSHEVTLDEFDATYAVNLRGALAVSQAAVVRMLPFGYGRIVHVASIAGKEGNPGMIGYSATKAGMIGMVKAQGKEYAEDGITVNALAPAVIHTAFLDTQPAEVVAYMTERIPMRRTGRVEEAAALLAWMASPECSFTTGFTFDLSGGRATY</sequence>
<protein>
    <submittedName>
        <fullName evidence="3">SDR family oxidoreductase</fullName>
    </submittedName>
</protein>
<evidence type="ECO:0000256" key="1">
    <source>
        <dbReference type="ARBA" id="ARBA00006484"/>
    </source>
</evidence>
<dbReference type="Gene3D" id="3.40.50.720">
    <property type="entry name" value="NAD(P)-binding Rossmann-like Domain"/>
    <property type="match status" value="1"/>
</dbReference>
<dbReference type="Pfam" id="PF13561">
    <property type="entry name" value="adh_short_C2"/>
    <property type="match status" value="1"/>
</dbReference>
<dbReference type="PRINTS" id="PR00080">
    <property type="entry name" value="SDRFAMILY"/>
</dbReference>
<dbReference type="PANTHER" id="PTHR42760:SF133">
    <property type="entry name" value="3-OXOACYL-[ACYL-CARRIER-PROTEIN] REDUCTASE"/>
    <property type="match status" value="1"/>
</dbReference>